<evidence type="ECO:0000259" key="2">
    <source>
        <dbReference type="Pfam" id="PF00535"/>
    </source>
</evidence>
<evidence type="ECO:0000313" key="4">
    <source>
        <dbReference type="Proteomes" id="UP000682134"/>
    </source>
</evidence>
<name>A0A940NQF6_9BACI</name>
<feature type="domain" description="Glycosyltransferase 2-like" evidence="2">
    <location>
        <begin position="4"/>
        <end position="135"/>
    </location>
</feature>
<dbReference type="InterPro" id="IPR001173">
    <property type="entry name" value="Glyco_trans_2-like"/>
</dbReference>
<keyword evidence="1" id="KW-1133">Transmembrane helix</keyword>
<protein>
    <submittedName>
        <fullName evidence="3">Glycosyltransferase family 2 protein</fullName>
    </submittedName>
</protein>
<proteinExistence type="predicted"/>
<dbReference type="PANTHER" id="PTHR48090:SF8">
    <property type="entry name" value="GLYCOSYLTRANSFERASE CSBB-RELATED"/>
    <property type="match status" value="1"/>
</dbReference>
<sequence length="303" mass="34900">MKISIIVYCYNESDNLEKFHYNLSEVARNLETDYEIIYIDDGSEDTTFVIMQVLAQHSSNVKYISLSRHFGRNGAVCAGLEHAKGDAMVVMDGNFSHPPYVIHDLVGEYKKGFHQVIAKNQNQKSSPKSIEQRILSKFINYSILDGESDYRLLSRRATNAILSMPESNRFSNGLYEWIGFKSREISFVLTSRIVKKEIKISRLKIVSNMLENILCYNTRPLRMLTKLGIILTSLGLLYYICSMFMVIMFGERIPGHFTIMSGIILFCGLQLVMVALIGEYIGKIYYETKRRPHYIVQETNYDE</sequence>
<dbReference type="InterPro" id="IPR029044">
    <property type="entry name" value="Nucleotide-diphossugar_trans"/>
</dbReference>
<keyword evidence="4" id="KW-1185">Reference proteome</keyword>
<dbReference type="PANTHER" id="PTHR48090">
    <property type="entry name" value="UNDECAPRENYL-PHOSPHATE 4-DEOXY-4-FORMAMIDO-L-ARABINOSE TRANSFERASE-RELATED"/>
    <property type="match status" value="1"/>
</dbReference>
<dbReference type="Proteomes" id="UP000682134">
    <property type="component" value="Unassembled WGS sequence"/>
</dbReference>
<dbReference type="EMBL" id="JAGIYQ010000004">
    <property type="protein sequence ID" value="MBP0724991.1"/>
    <property type="molecule type" value="Genomic_DNA"/>
</dbReference>
<dbReference type="CDD" id="cd04187">
    <property type="entry name" value="DPM1_like_bac"/>
    <property type="match status" value="1"/>
</dbReference>
<dbReference type="AlphaFoldDB" id="A0A940NQF6"/>
<keyword evidence="1" id="KW-0472">Membrane</keyword>
<dbReference type="GO" id="GO:0005886">
    <property type="term" value="C:plasma membrane"/>
    <property type="evidence" value="ECO:0007669"/>
    <property type="project" value="TreeGrafter"/>
</dbReference>
<organism evidence="3 4">
    <name type="scientific">Gottfriedia endophytica</name>
    <dbReference type="NCBI Taxonomy" id="2820819"/>
    <lineage>
        <taxon>Bacteria</taxon>
        <taxon>Bacillati</taxon>
        <taxon>Bacillota</taxon>
        <taxon>Bacilli</taxon>
        <taxon>Bacillales</taxon>
        <taxon>Bacillaceae</taxon>
        <taxon>Gottfriedia</taxon>
    </lineage>
</organism>
<dbReference type="InterPro" id="IPR050256">
    <property type="entry name" value="Glycosyltransferase_2"/>
</dbReference>
<dbReference type="Pfam" id="PF00535">
    <property type="entry name" value="Glycos_transf_2"/>
    <property type="match status" value="1"/>
</dbReference>
<reference evidence="3" key="1">
    <citation type="submission" date="2021-04" db="EMBL/GenBank/DDBJ databases">
        <title>Genome seq and assembly of Bacillus sp.</title>
        <authorList>
            <person name="Chhetri G."/>
        </authorList>
    </citation>
    <scope>NUCLEOTIDE SEQUENCE</scope>
    <source>
        <strain evidence="3">RG28</strain>
    </source>
</reference>
<keyword evidence="1" id="KW-0812">Transmembrane</keyword>
<dbReference type="RefSeq" id="WP_209404103.1">
    <property type="nucleotide sequence ID" value="NZ_JAGIYQ010000004.1"/>
</dbReference>
<dbReference type="Gene3D" id="3.90.550.10">
    <property type="entry name" value="Spore Coat Polysaccharide Biosynthesis Protein SpsA, Chain A"/>
    <property type="match status" value="1"/>
</dbReference>
<comment type="caution">
    <text evidence="3">The sequence shown here is derived from an EMBL/GenBank/DDBJ whole genome shotgun (WGS) entry which is preliminary data.</text>
</comment>
<evidence type="ECO:0000313" key="3">
    <source>
        <dbReference type="EMBL" id="MBP0724991.1"/>
    </source>
</evidence>
<accession>A0A940NQF6</accession>
<feature type="transmembrane region" description="Helical" evidence="1">
    <location>
        <begin position="256"/>
        <end position="281"/>
    </location>
</feature>
<evidence type="ECO:0000256" key="1">
    <source>
        <dbReference type="SAM" id="Phobius"/>
    </source>
</evidence>
<feature type="transmembrane region" description="Helical" evidence="1">
    <location>
        <begin position="227"/>
        <end position="250"/>
    </location>
</feature>
<gene>
    <name evidence="3" type="ORF">J5Y03_07280</name>
</gene>
<dbReference type="SUPFAM" id="SSF53448">
    <property type="entry name" value="Nucleotide-diphospho-sugar transferases"/>
    <property type="match status" value="1"/>
</dbReference>